<name>A0ABN0AZL5_9ACTN</name>
<dbReference type="InterPro" id="IPR016181">
    <property type="entry name" value="Acyl_CoA_acyltransferase"/>
</dbReference>
<gene>
    <name evidence="2" type="ORF">HMPREF9248_0202</name>
</gene>
<dbReference type="Gene3D" id="3.40.630.30">
    <property type="match status" value="1"/>
</dbReference>
<dbReference type="PROSITE" id="PS51186">
    <property type="entry name" value="GNAT"/>
    <property type="match status" value="1"/>
</dbReference>
<dbReference type="CDD" id="cd04301">
    <property type="entry name" value="NAT_SF"/>
    <property type="match status" value="1"/>
</dbReference>
<keyword evidence="3" id="KW-1185">Reference proteome</keyword>
<evidence type="ECO:0000313" key="2">
    <source>
        <dbReference type="EMBL" id="EFL43922.1"/>
    </source>
</evidence>
<dbReference type="SUPFAM" id="SSF55729">
    <property type="entry name" value="Acyl-CoA N-acyltransferases (Nat)"/>
    <property type="match status" value="1"/>
</dbReference>
<reference evidence="2 3" key="1">
    <citation type="submission" date="2010-08" db="EMBL/GenBank/DDBJ databases">
        <authorList>
            <person name="Durkin A.S."/>
            <person name="Madupu R."/>
            <person name="Torralba M."/>
            <person name="Gillis M."/>
            <person name="Methe B."/>
            <person name="Sutton G."/>
            <person name="Nelson K.E."/>
        </authorList>
    </citation>
    <scope>NUCLEOTIDE SEQUENCE [LARGE SCALE GENOMIC DNA]</scope>
    <source>
        <strain evidence="2 3">PB189-T1-4</strain>
    </source>
</reference>
<accession>A0ABN0AZL5</accession>
<protein>
    <submittedName>
        <fullName evidence="2">Acetyltransferase, GNAT family</fullName>
    </submittedName>
</protein>
<dbReference type="Pfam" id="PF00583">
    <property type="entry name" value="Acetyltransf_1"/>
    <property type="match status" value="1"/>
</dbReference>
<organism evidence="2 3">
    <name type="scientific">Fannyhessea vaginae PB189-T1-4</name>
    <dbReference type="NCBI Taxonomy" id="866774"/>
    <lineage>
        <taxon>Bacteria</taxon>
        <taxon>Bacillati</taxon>
        <taxon>Actinomycetota</taxon>
        <taxon>Coriobacteriia</taxon>
        <taxon>Coriobacteriales</taxon>
        <taxon>Atopobiaceae</taxon>
        <taxon>Fannyhessea</taxon>
    </lineage>
</organism>
<evidence type="ECO:0000259" key="1">
    <source>
        <dbReference type="PROSITE" id="PS51186"/>
    </source>
</evidence>
<feature type="domain" description="N-acetyltransferase" evidence="1">
    <location>
        <begin position="38"/>
        <end position="244"/>
    </location>
</feature>
<dbReference type="InterPro" id="IPR000182">
    <property type="entry name" value="GNAT_dom"/>
</dbReference>
<sequence>MCALVCMVFEHTFACAFARACTCALHERIYMDTPNSEIILRPFKDIDFDAVVNLCVRKWCSDIVGAFDRIVFGRVLSAGALQRSTHTVVAEYHGNIVGVCMGGICRDKKILHDSDWRRRFDDIMYRARARAKIGGVKVEERLFSRIRMFTTADVFITYGYANADAEINLIIVDPDFSNQGIGTRLFDEMTEYFRSCGARGCFVIISAEADKEFFEHKGMRCVKEKTGVSGDTGQNSMFLYARRL</sequence>
<evidence type="ECO:0000313" key="3">
    <source>
        <dbReference type="Proteomes" id="UP000004431"/>
    </source>
</evidence>
<proteinExistence type="predicted"/>
<dbReference type="Proteomes" id="UP000004431">
    <property type="component" value="Unassembled WGS sequence"/>
</dbReference>
<comment type="caution">
    <text evidence="2">The sequence shown here is derived from an EMBL/GenBank/DDBJ whole genome shotgun (WGS) entry which is preliminary data.</text>
</comment>
<dbReference type="EMBL" id="AEDQ01000027">
    <property type="protein sequence ID" value="EFL43922.1"/>
    <property type="molecule type" value="Genomic_DNA"/>
</dbReference>